<dbReference type="GO" id="GO:0006935">
    <property type="term" value="P:chemotaxis"/>
    <property type="evidence" value="ECO:0007669"/>
    <property type="project" value="UniProtKB-UniRule"/>
</dbReference>
<dbReference type="Gene3D" id="3.40.50.180">
    <property type="entry name" value="Methylesterase CheB, C-terminal domain"/>
    <property type="match status" value="1"/>
</dbReference>
<dbReference type="AlphaFoldDB" id="A0A6J4SHJ0"/>
<dbReference type="PIRSF" id="PIRSF000876">
    <property type="entry name" value="RR_chemtxs_CheB"/>
    <property type="match status" value="1"/>
</dbReference>
<dbReference type="PROSITE" id="PS50110">
    <property type="entry name" value="RESPONSE_REGULATORY"/>
    <property type="match status" value="1"/>
</dbReference>
<keyword evidence="1" id="KW-0963">Cytoplasm</keyword>
<dbReference type="SUPFAM" id="SSF52172">
    <property type="entry name" value="CheY-like"/>
    <property type="match status" value="1"/>
</dbReference>
<gene>
    <name evidence="10" type="ORF">AVDCRST_MAG65-2102</name>
</gene>
<dbReference type="PANTHER" id="PTHR42872:SF6">
    <property type="entry name" value="PROTEIN-GLUTAMATE METHYLESTERASE_PROTEIN-GLUTAMINE GLUTAMINASE"/>
    <property type="match status" value="1"/>
</dbReference>
<dbReference type="Gene3D" id="3.40.50.2300">
    <property type="match status" value="1"/>
</dbReference>
<accession>A0A6J4SHJ0</accession>
<dbReference type="PANTHER" id="PTHR42872">
    <property type="entry name" value="PROTEIN-GLUTAMATE METHYLESTERASE/PROTEIN-GLUTAMINE GLUTAMINASE"/>
    <property type="match status" value="1"/>
</dbReference>
<dbReference type="CDD" id="cd16432">
    <property type="entry name" value="CheB_Rec"/>
    <property type="match status" value="1"/>
</dbReference>
<evidence type="ECO:0000256" key="1">
    <source>
        <dbReference type="ARBA" id="ARBA00022490"/>
    </source>
</evidence>
<name>A0A6J4SHJ0_9ACTN</name>
<evidence type="ECO:0000256" key="6">
    <source>
        <dbReference type="PROSITE-ProRule" id="PRU00050"/>
    </source>
</evidence>
<feature type="modified residue" description="4-aspartylphosphate" evidence="7">
    <location>
        <position position="61"/>
    </location>
</feature>
<dbReference type="CDD" id="cd17541">
    <property type="entry name" value="REC_CheB-like"/>
    <property type="match status" value="1"/>
</dbReference>
<evidence type="ECO:0000256" key="3">
    <source>
        <dbReference type="ARBA" id="ARBA00022801"/>
    </source>
</evidence>
<reference evidence="10" key="1">
    <citation type="submission" date="2020-02" db="EMBL/GenBank/DDBJ databases">
        <authorList>
            <person name="Meier V. D."/>
        </authorList>
    </citation>
    <scope>NUCLEOTIDE SEQUENCE</scope>
    <source>
        <strain evidence="10">AVDCRST_MAG65</strain>
    </source>
</reference>
<dbReference type="SMART" id="SM00448">
    <property type="entry name" value="REC"/>
    <property type="match status" value="1"/>
</dbReference>
<dbReference type="EC" id="3.1.1.61" evidence="4"/>
<feature type="domain" description="Response regulatory" evidence="8">
    <location>
        <begin position="11"/>
        <end position="129"/>
    </location>
</feature>
<proteinExistence type="predicted"/>
<feature type="active site" evidence="6">
    <location>
        <position position="293"/>
    </location>
</feature>
<protein>
    <recommendedName>
        <fullName evidence="4">protein-glutamate methylesterase</fullName>
        <ecNumber evidence="4">3.1.1.61</ecNumber>
    </recommendedName>
</protein>
<evidence type="ECO:0000256" key="7">
    <source>
        <dbReference type="PROSITE-ProRule" id="PRU00169"/>
    </source>
</evidence>
<feature type="domain" description="CheB-type methylesterase" evidence="9">
    <location>
        <begin position="161"/>
        <end position="344"/>
    </location>
</feature>
<feature type="active site" evidence="6">
    <location>
        <position position="200"/>
    </location>
</feature>
<keyword evidence="3 6" id="KW-0378">Hydrolase</keyword>
<dbReference type="GO" id="GO:0008984">
    <property type="term" value="F:protein-glutamate methylesterase activity"/>
    <property type="evidence" value="ECO:0007669"/>
    <property type="project" value="UniProtKB-EC"/>
</dbReference>
<keyword evidence="2 6" id="KW-0145">Chemotaxis</keyword>
<evidence type="ECO:0000259" key="9">
    <source>
        <dbReference type="PROSITE" id="PS50122"/>
    </source>
</evidence>
<dbReference type="Pfam" id="PF00072">
    <property type="entry name" value="Response_reg"/>
    <property type="match status" value="1"/>
</dbReference>
<keyword evidence="7" id="KW-0597">Phosphoprotein</keyword>
<dbReference type="PROSITE" id="PS50122">
    <property type="entry name" value="CHEB"/>
    <property type="match status" value="1"/>
</dbReference>
<comment type="catalytic activity">
    <reaction evidence="5">
        <text>[protein]-L-glutamate 5-O-methyl ester + H2O = L-glutamyl-[protein] + methanol + H(+)</text>
        <dbReference type="Rhea" id="RHEA:23236"/>
        <dbReference type="Rhea" id="RHEA-COMP:10208"/>
        <dbReference type="Rhea" id="RHEA-COMP:10311"/>
        <dbReference type="ChEBI" id="CHEBI:15377"/>
        <dbReference type="ChEBI" id="CHEBI:15378"/>
        <dbReference type="ChEBI" id="CHEBI:17790"/>
        <dbReference type="ChEBI" id="CHEBI:29973"/>
        <dbReference type="ChEBI" id="CHEBI:82795"/>
        <dbReference type="EC" id="3.1.1.61"/>
    </reaction>
</comment>
<dbReference type="GO" id="GO:0000156">
    <property type="term" value="F:phosphorelay response regulator activity"/>
    <property type="evidence" value="ECO:0007669"/>
    <property type="project" value="InterPro"/>
</dbReference>
<dbReference type="InterPro" id="IPR000673">
    <property type="entry name" value="Sig_transdc_resp-reg_Me-estase"/>
</dbReference>
<feature type="active site" evidence="6">
    <location>
        <position position="173"/>
    </location>
</feature>
<dbReference type="InterPro" id="IPR001789">
    <property type="entry name" value="Sig_transdc_resp-reg_receiver"/>
</dbReference>
<organism evidence="10">
    <name type="scientific">uncultured Solirubrobacteraceae bacterium</name>
    <dbReference type="NCBI Taxonomy" id="1162706"/>
    <lineage>
        <taxon>Bacteria</taxon>
        <taxon>Bacillati</taxon>
        <taxon>Actinomycetota</taxon>
        <taxon>Thermoleophilia</taxon>
        <taxon>Solirubrobacterales</taxon>
        <taxon>Solirubrobacteraceae</taxon>
        <taxon>environmental samples</taxon>
    </lineage>
</organism>
<evidence type="ECO:0000256" key="5">
    <source>
        <dbReference type="ARBA" id="ARBA00048267"/>
    </source>
</evidence>
<dbReference type="GO" id="GO:0005737">
    <property type="term" value="C:cytoplasm"/>
    <property type="evidence" value="ECO:0007669"/>
    <property type="project" value="InterPro"/>
</dbReference>
<dbReference type="SUPFAM" id="SSF52738">
    <property type="entry name" value="Methylesterase CheB, C-terminal domain"/>
    <property type="match status" value="1"/>
</dbReference>
<evidence type="ECO:0000256" key="2">
    <source>
        <dbReference type="ARBA" id="ARBA00022500"/>
    </source>
</evidence>
<dbReference type="EMBL" id="CADCVL010000366">
    <property type="protein sequence ID" value="CAA9492466.1"/>
    <property type="molecule type" value="Genomic_DNA"/>
</dbReference>
<evidence type="ECO:0000313" key="10">
    <source>
        <dbReference type="EMBL" id="CAA9492466.1"/>
    </source>
</evidence>
<sequence>MGAPATALRRRIVVADDSAFMRRILVDALTSQGFDVVAEARNGDEAVEACRRDQPDALTLDLAMPGLDGVGVLKALTDARGRTLPIVVVSAFSPAHSMKAMEALSEGAFDFVVKPASPAARACFVKELAEKVELAAVSTQGARWTAVPTASRTSAKAPARRTAGKRFVVIASSTGGPRALGRLVPQLPSPLGAGGVIVQHMPAGFTKSLATRLDGASKLSVREASESDLLSADTLLLAAGGHHLRLREAGRTSFSHEPQANGLCPVADLTILDEVRLHGYRLLLVVLTGMGKDGLEGARAVKAAGGVVLVEAEETCTVYGMPRAIEEAGLADEVLPLDQLPEAI</sequence>
<dbReference type="InterPro" id="IPR035909">
    <property type="entry name" value="CheB_C"/>
</dbReference>
<feature type="non-terminal residue" evidence="10">
    <location>
        <position position="344"/>
    </location>
</feature>
<evidence type="ECO:0000256" key="4">
    <source>
        <dbReference type="ARBA" id="ARBA00039140"/>
    </source>
</evidence>
<dbReference type="InterPro" id="IPR008248">
    <property type="entry name" value="CheB-like"/>
</dbReference>
<dbReference type="Pfam" id="PF01339">
    <property type="entry name" value="CheB_methylest"/>
    <property type="match status" value="1"/>
</dbReference>
<dbReference type="InterPro" id="IPR011006">
    <property type="entry name" value="CheY-like_superfamily"/>
</dbReference>
<evidence type="ECO:0000259" key="8">
    <source>
        <dbReference type="PROSITE" id="PS50110"/>
    </source>
</evidence>